<dbReference type="Gene3D" id="3.40.1110.10">
    <property type="entry name" value="Calcium-transporting ATPase, cytoplasmic domain N"/>
    <property type="match status" value="1"/>
</dbReference>
<dbReference type="GO" id="GO:0000166">
    <property type="term" value="F:nucleotide binding"/>
    <property type="evidence" value="ECO:0007669"/>
    <property type="project" value="InterPro"/>
</dbReference>
<dbReference type="AlphaFoldDB" id="A0A9E8SMH7"/>
<accession>A0A9E8SMH7</accession>
<gene>
    <name evidence="1" type="ORF">ON006_05095</name>
</gene>
<dbReference type="Gene3D" id="3.40.50.1000">
    <property type="entry name" value="HAD superfamily/HAD-like"/>
    <property type="match status" value="1"/>
</dbReference>
<reference evidence="1" key="1">
    <citation type="submission" date="2022-11" db="EMBL/GenBank/DDBJ databases">
        <title>Dyadobacter pollutisoli sp. nov., isolated from plastic dumped soil.</title>
        <authorList>
            <person name="Kim J.M."/>
            <person name="Kim K.R."/>
            <person name="Lee J.K."/>
            <person name="Hao L."/>
            <person name="Jeon C.O."/>
        </authorList>
    </citation>
    <scope>NUCLEOTIDE SEQUENCE</scope>
    <source>
        <strain evidence="1">U1</strain>
    </source>
</reference>
<evidence type="ECO:0000313" key="2">
    <source>
        <dbReference type="Proteomes" id="UP001164653"/>
    </source>
</evidence>
<dbReference type="Pfam" id="PF13246">
    <property type="entry name" value="Cation_ATPase"/>
    <property type="match status" value="1"/>
</dbReference>
<dbReference type="PANTHER" id="PTHR42861">
    <property type="entry name" value="CALCIUM-TRANSPORTING ATPASE"/>
    <property type="match status" value="1"/>
</dbReference>
<evidence type="ECO:0000313" key="1">
    <source>
        <dbReference type="EMBL" id="WAC13334.1"/>
    </source>
</evidence>
<evidence type="ECO:0008006" key="3">
    <source>
        <dbReference type="Google" id="ProtNLM"/>
    </source>
</evidence>
<dbReference type="EMBL" id="CP112998">
    <property type="protein sequence ID" value="WAC13334.1"/>
    <property type="molecule type" value="Genomic_DNA"/>
</dbReference>
<protein>
    <recommendedName>
        <fullName evidence="3">HAD family hydrolase</fullName>
    </recommendedName>
</protein>
<sequence length="127" mass="14055">MVYEYPLSGTPPMMTHIFENASGVRMVAAKGAPEAMLSVCMLSNVEKESILKPVNEFTKKGYRVLGVGQSSFSANQFPETQQQIEFRFVGLIAFYDPAKHNIRSVLESFYRAGIQIKIITGDNAATT</sequence>
<proteinExistence type="predicted"/>
<keyword evidence="2" id="KW-1185">Reference proteome</keyword>
<dbReference type="KEGG" id="dpf:ON006_05095"/>
<name>A0A9E8SMH7_9BACT</name>
<dbReference type="InterPro" id="IPR023214">
    <property type="entry name" value="HAD_sf"/>
</dbReference>
<organism evidence="1 2">
    <name type="scientific">Dyadobacter pollutisoli</name>
    <dbReference type="NCBI Taxonomy" id="2910158"/>
    <lineage>
        <taxon>Bacteria</taxon>
        <taxon>Pseudomonadati</taxon>
        <taxon>Bacteroidota</taxon>
        <taxon>Cytophagia</taxon>
        <taxon>Cytophagales</taxon>
        <taxon>Spirosomataceae</taxon>
        <taxon>Dyadobacter</taxon>
    </lineage>
</organism>
<dbReference type="Proteomes" id="UP001164653">
    <property type="component" value="Chromosome"/>
</dbReference>
<dbReference type="InterPro" id="IPR023299">
    <property type="entry name" value="ATPase_P-typ_cyto_dom_N"/>
</dbReference>
<dbReference type="SUPFAM" id="SSF81660">
    <property type="entry name" value="Metal cation-transporting ATPase, ATP-binding domain N"/>
    <property type="match status" value="1"/>
</dbReference>